<dbReference type="EMBL" id="BLXT01005178">
    <property type="protein sequence ID" value="GFO20608.1"/>
    <property type="molecule type" value="Genomic_DNA"/>
</dbReference>
<gene>
    <name evidence="3" type="ORF">PoB_004711300</name>
</gene>
<organism evidence="3 4">
    <name type="scientific">Plakobranchus ocellatus</name>
    <dbReference type="NCBI Taxonomy" id="259542"/>
    <lineage>
        <taxon>Eukaryota</taxon>
        <taxon>Metazoa</taxon>
        <taxon>Spiralia</taxon>
        <taxon>Lophotrochozoa</taxon>
        <taxon>Mollusca</taxon>
        <taxon>Gastropoda</taxon>
        <taxon>Heterobranchia</taxon>
        <taxon>Euthyneura</taxon>
        <taxon>Panpulmonata</taxon>
        <taxon>Sacoglossa</taxon>
        <taxon>Placobranchoidea</taxon>
        <taxon>Plakobranchidae</taxon>
        <taxon>Plakobranchus</taxon>
    </lineage>
</organism>
<dbReference type="Proteomes" id="UP000735302">
    <property type="component" value="Unassembled WGS sequence"/>
</dbReference>
<evidence type="ECO:0000259" key="2">
    <source>
        <dbReference type="PROSITE" id="PS51767"/>
    </source>
</evidence>
<dbReference type="InterPro" id="IPR001461">
    <property type="entry name" value="Aspartic_peptidase_A1"/>
</dbReference>
<dbReference type="SUPFAM" id="SSF50630">
    <property type="entry name" value="Acid proteases"/>
    <property type="match status" value="1"/>
</dbReference>
<dbReference type="InterPro" id="IPR034164">
    <property type="entry name" value="Pepsin-like_dom"/>
</dbReference>
<name>A0AAV4BP87_9GAST</name>
<dbReference type="AlphaFoldDB" id="A0AAV4BP87"/>
<dbReference type="PANTHER" id="PTHR47966">
    <property type="entry name" value="BETA-SITE APP-CLEAVING ENZYME, ISOFORM A-RELATED"/>
    <property type="match status" value="1"/>
</dbReference>
<dbReference type="Pfam" id="PF00026">
    <property type="entry name" value="Asp"/>
    <property type="match status" value="1"/>
</dbReference>
<reference evidence="3 4" key="1">
    <citation type="journal article" date="2021" name="Elife">
        <title>Chloroplast acquisition without the gene transfer in kleptoplastic sea slugs, Plakobranchus ocellatus.</title>
        <authorList>
            <person name="Maeda T."/>
            <person name="Takahashi S."/>
            <person name="Yoshida T."/>
            <person name="Shimamura S."/>
            <person name="Takaki Y."/>
            <person name="Nagai Y."/>
            <person name="Toyoda A."/>
            <person name="Suzuki Y."/>
            <person name="Arimoto A."/>
            <person name="Ishii H."/>
            <person name="Satoh N."/>
            <person name="Nishiyama T."/>
            <person name="Hasebe M."/>
            <person name="Maruyama T."/>
            <person name="Minagawa J."/>
            <person name="Obokata J."/>
            <person name="Shigenobu S."/>
        </authorList>
    </citation>
    <scope>NUCLEOTIDE SEQUENCE [LARGE SCALE GENOMIC DNA]</scope>
</reference>
<accession>A0AAV4BP87</accession>
<evidence type="ECO:0000313" key="3">
    <source>
        <dbReference type="EMBL" id="GFO20608.1"/>
    </source>
</evidence>
<evidence type="ECO:0000313" key="4">
    <source>
        <dbReference type="Proteomes" id="UP000735302"/>
    </source>
</evidence>
<evidence type="ECO:0000256" key="1">
    <source>
        <dbReference type="ARBA" id="ARBA00007447"/>
    </source>
</evidence>
<comment type="caution">
    <text evidence="3">The sequence shown here is derived from an EMBL/GenBank/DDBJ whole genome shotgun (WGS) entry which is preliminary data.</text>
</comment>
<dbReference type="InterPro" id="IPR021109">
    <property type="entry name" value="Peptidase_aspartic_dom_sf"/>
</dbReference>
<comment type="similarity">
    <text evidence="1">Belongs to the peptidase A1 family.</text>
</comment>
<dbReference type="Gene3D" id="2.40.70.10">
    <property type="entry name" value="Acid Proteases"/>
    <property type="match status" value="1"/>
</dbReference>
<dbReference type="InterPro" id="IPR033121">
    <property type="entry name" value="PEPTIDASE_A1"/>
</dbReference>
<feature type="domain" description="Peptidase A1" evidence="2">
    <location>
        <begin position="1"/>
        <end position="233"/>
    </location>
</feature>
<dbReference type="PANTHER" id="PTHR47966:SF51">
    <property type="entry name" value="BETA-SITE APP-CLEAVING ENZYME, ISOFORM A-RELATED"/>
    <property type="match status" value="1"/>
</dbReference>
<dbReference type="GO" id="GO:0004190">
    <property type="term" value="F:aspartic-type endopeptidase activity"/>
    <property type="evidence" value="ECO:0007669"/>
    <property type="project" value="InterPro"/>
</dbReference>
<dbReference type="PRINTS" id="PR00792">
    <property type="entry name" value="PEPSIN"/>
</dbReference>
<dbReference type="PROSITE" id="PS51767">
    <property type="entry name" value="PEPTIDASE_A1"/>
    <property type="match status" value="1"/>
</dbReference>
<dbReference type="CDD" id="cd05471">
    <property type="entry name" value="pepsin_like"/>
    <property type="match status" value="1"/>
</dbReference>
<protein>
    <submittedName>
        <fullName evidence="3">Cathepsin e</fullName>
    </submittedName>
</protein>
<sequence>MWGGITTDPRTPLVHIPAALNGANCVATNLQPHVTPFMQNHPRYNLQTPRRISRQLMHCDTLITGFLDMHYGKSNVGTPGQEFNVVYDNGPALMWILSSRSPSHFNLHSVSLAGLTIVNQTFGEAAANLDVFEDTVIDGIVGLGFRNMSRDKETNLLDNMVGQGLLRTPVFSIYISRLGRGDRPSYLTLGGANPVFFTGDFTFVDLTVPQRLHGGIGEKKPHIRTDTLIYSIQ</sequence>
<proteinExistence type="inferred from homology"/>
<keyword evidence="4" id="KW-1185">Reference proteome</keyword>
<dbReference type="GO" id="GO:0006508">
    <property type="term" value="P:proteolysis"/>
    <property type="evidence" value="ECO:0007669"/>
    <property type="project" value="InterPro"/>
</dbReference>